<organism evidence="1 2">
    <name type="scientific">Frankia alni (strain DSM 45986 / CECT 9034 / ACN14a)</name>
    <dbReference type="NCBI Taxonomy" id="326424"/>
    <lineage>
        <taxon>Bacteria</taxon>
        <taxon>Bacillati</taxon>
        <taxon>Actinomycetota</taxon>
        <taxon>Actinomycetes</taxon>
        <taxon>Frankiales</taxon>
        <taxon>Frankiaceae</taxon>
        <taxon>Frankia</taxon>
    </lineage>
</organism>
<dbReference type="EMBL" id="CT573213">
    <property type="protein sequence ID" value="CAJ62761.1"/>
    <property type="molecule type" value="Genomic_DNA"/>
</dbReference>
<dbReference type="HOGENOM" id="CLU_2897604_0_0_11"/>
<dbReference type="KEGG" id="fal:FRAAL4119"/>
<gene>
    <name evidence="1" type="ordered locus">FRAAL4119</name>
</gene>
<dbReference type="AlphaFoldDB" id="Q0RIA9"/>
<dbReference type="STRING" id="326424.FRAAL4119"/>
<dbReference type="Proteomes" id="UP000000657">
    <property type="component" value="Chromosome"/>
</dbReference>
<evidence type="ECO:0000313" key="1">
    <source>
        <dbReference type="EMBL" id="CAJ62761.1"/>
    </source>
</evidence>
<evidence type="ECO:0000313" key="2">
    <source>
        <dbReference type="Proteomes" id="UP000000657"/>
    </source>
</evidence>
<keyword evidence="2" id="KW-1185">Reference proteome</keyword>
<sequence>MAGQLPSAHATRSVRLAGPGIAGPRIAGPGIAGPGIAGATLVAGAHGVTTTVPTMKGWMVHR</sequence>
<accession>Q0RIA9</accession>
<proteinExistence type="predicted"/>
<protein>
    <submittedName>
        <fullName evidence="1">Uncharacterized protein</fullName>
    </submittedName>
</protein>
<reference evidence="1 2" key="1">
    <citation type="journal article" date="2007" name="Genome Res.">
        <title>Genome characteristics of facultatively symbiotic Frankia sp. strains reflect host range and host plant biogeography.</title>
        <authorList>
            <person name="Normand P."/>
            <person name="Lapierre P."/>
            <person name="Tisa L.S."/>
            <person name="Gogarten J.P."/>
            <person name="Alloisio N."/>
            <person name="Bagnarol E."/>
            <person name="Bassi C.A."/>
            <person name="Berry A.M."/>
            <person name="Bickhart D.M."/>
            <person name="Choisne N."/>
            <person name="Couloux A."/>
            <person name="Cournoyer B."/>
            <person name="Cruveiller S."/>
            <person name="Daubin V."/>
            <person name="Demange N."/>
            <person name="Francino M.P."/>
            <person name="Goltsman E."/>
            <person name="Huang Y."/>
            <person name="Kopp O.R."/>
            <person name="Labarre L."/>
            <person name="Lapidus A."/>
            <person name="Lavire C."/>
            <person name="Marechal J."/>
            <person name="Martinez M."/>
            <person name="Mastronunzio J.E."/>
            <person name="Mullin B.C."/>
            <person name="Niemann J."/>
            <person name="Pujic P."/>
            <person name="Rawnsley T."/>
            <person name="Rouy Z."/>
            <person name="Schenowitz C."/>
            <person name="Sellstedt A."/>
            <person name="Tavares F."/>
            <person name="Tomkins J.P."/>
            <person name="Vallenet D."/>
            <person name="Valverde C."/>
            <person name="Wall L.G."/>
            <person name="Wang Y."/>
            <person name="Medigue C."/>
            <person name="Benson D.R."/>
        </authorList>
    </citation>
    <scope>NUCLEOTIDE SEQUENCE [LARGE SCALE GENOMIC DNA]</scope>
    <source>
        <strain evidence="2">DSM 45986 / CECT 9034 / ACN14a</strain>
    </source>
</reference>
<name>Q0RIA9_FRAAA</name>